<reference evidence="1" key="1">
    <citation type="journal article" date="2014" name="Front. Microbiol.">
        <title>High frequency of phylogenetically diverse reductive dehalogenase-homologous genes in deep subseafloor sedimentary metagenomes.</title>
        <authorList>
            <person name="Kawai M."/>
            <person name="Futagami T."/>
            <person name="Toyoda A."/>
            <person name="Takaki Y."/>
            <person name="Nishi S."/>
            <person name="Hori S."/>
            <person name="Arai W."/>
            <person name="Tsubouchi T."/>
            <person name="Morono Y."/>
            <person name="Uchiyama I."/>
            <person name="Ito T."/>
            <person name="Fujiyama A."/>
            <person name="Inagaki F."/>
            <person name="Takami H."/>
        </authorList>
    </citation>
    <scope>NUCLEOTIDE SEQUENCE</scope>
    <source>
        <strain evidence="1">Expedition CK06-06</strain>
    </source>
</reference>
<proteinExistence type="predicted"/>
<organism evidence="1">
    <name type="scientific">marine sediment metagenome</name>
    <dbReference type="NCBI Taxonomy" id="412755"/>
    <lineage>
        <taxon>unclassified sequences</taxon>
        <taxon>metagenomes</taxon>
        <taxon>ecological metagenomes</taxon>
    </lineage>
</organism>
<comment type="caution">
    <text evidence="1">The sequence shown here is derived from an EMBL/GenBank/DDBJ whole genome shotgun (WGS) entry which is preliminary data.</text>
</comment>
<evidence type="ECO:0000313" key="1">
    <source>
        <dbReference type="EMBL" id="GAI22731.1"/>
    </source>
</evidence>
<gene>
    <name evidence="1" type="ORF">S06H3_29639</name>
</gene>
<accession>X1MXH4</accession>
<dbReference type="AlphaFoldDB" id="X1MXH4"/>
<name>X1MXH4_9ZZZZ</name>
<sequence length="69" mass="7745">PRDSGIQVWILKMPQHRITDLKLLIFCSSSIQSNGNLGYRGGNLVSFSVKQAGFQRGFGFCLPRIDNFN</sequence>
<protein>
    <submittedName>
        <fullName evidence="1">Uncharacterized protein</fullName>
    </submittedName>
</protein>
<dbReference type="EMBL" id="BARV01017387">
    <property type="protein sequence ID" value="GAI22731.1"/>
    <property type="molecule type" value="Genomic_DNA"/>
</dbReference>
<feature type="non-terminal residue" evidence="1">
    <location>
        <position position="1"/>
    </location>
</feature>